<organism evidence="2 3">
    <name type="scientific">Oleoguttula mirabilis</name>
    <dbReference type="NCBI Taxonomy" id="1507867"/>
    <lineage>
        <taxon>Eukaryota</taxon>
        <taxon>Fungi</taxon>
        <taxon>Dikarya</taxon>
        <taxon>Ascomycota</taxon>
        <taxon>Pezizomycotina</taxon>
        <taxon>Dothideomycetes</taxon>
        <taxon>Dothideomycetidae</taxon>
        <taxon>Mycosphaerellales</taxon>
        <taxon>Teratosphaeriaceae</taxon>
        <taxon>Oleoguttula</taxon>
    </lineage>
</organism>
<keyword evidence="1" id="KW-0472">Membrane</keyword>
<dbReference type="AlphaFoldDB" id="A0AAV9JJJ6"/>
<dbReference type="InterPro" id="IPR013901">
    <property type="entry name" value="Anthrone_oxy"/>
</dbReference>
<proteinExistence type="predicted"/>
<evidence type="ECO:0008006" key="4">
    <source>
        <dbReference type="Google" id="ProtNLM"/>
    </source>
</evidence>
<keyword evidence="1" id="KW-0812">Transmembrane</keyword>
<feature type="transmembrane region" description="Helical" evidence="1">
    <location>
        <begin position="89"/>
        <end position="109"/>
    </location>
</feature>
<keyword evidence="1" id="KW-1133">Transmembrane helix</keyword>
<feature type="transmembrane region" description="Helical" evidence="1">
    <location>
        <begin position="58"/>
        <end position="82"/>
    </location>
</feature>
<evidence type="ECO:0000256" key="1">
    <source>
        <dbReference type="SAM" id="Phobius"/>
    </source>
</evidence>
<feature type="transmembrane region" description="Helical" evidence="1">
    <location>
        <begin position="148"/>
        <end position="166"/>
    </location>
</feature>
<protein>
    <recommendedName>
        <fullName evidence="4">DUF1772-domain-containing protein</fullName>
    </recommendedName>
</protein>
<name>A0AAV9JJJ6_9PEZI</name>
<evidence type="ECO:0000313" key="3">
    <source>
        <dbReference type="Proteomes" id="UP001324427"/>
    </source>
</evidence>
<reference evidence="2 3" key="1">
    <citation type="submission" date="2021-11" db="EMBL/GenBank/DDBJ databases">
        <title>Black yeast isolated from Biological Soil Crust.</title>
        <authorList>
            <person name="Kurbessoian T."/>
        </authorList>
    </citation>
    <scope>NUCLEOTIDE SEQUENCE [LARGE SCALE GENOMIC DNA]</scope>
    <source>
        <strain evidence="2 3">CCFEE 5522</strain>
    </source>
</reference>
<dbReference type="EMBL" id="JAVFHQ010000018">
    <property type="protein sequence ID" value="KAK4545608.1"/>
    <property type="molecule type" value="Genomic_DNA"/>
</dbReference>
<evidence type="ECO:0000313" key="2">
    <source>
        <dbReference type="EMBL" id="KAK4545608.1"/>
    </source>
</evidence>
<sequence>MQSTSSLMDTSSLIQTAKLIAVPLPLILAGYQFAFSQNAIPPLYDEKAEVSTPIFKRIYHTGATIVVPGSIASLAASAYLAYTIPSQRSIWGTAVGSLVCFSLWTPLVMKPSNITRLLEISESKTMQEKASANLEARQLLHKWVSQNYVRMALLLVAGVAGLRATIAA</sequence>
<comment type="caution">
    <text evidence="2">The sequence shown here is derived from an EMBL/GenBank/DDBJ whole genome shotgun (WGS) entry which is preliminary data.</text>
</comment>
<dbReference type="Proteomes" id="UP001324427">
    <property type="component" value="Unassembled WGS sequence"/>
</dbReference>
<accession>A0AAV9JJJ6</accession>
<dbReference type="Pfam" id="PF08592">
    <property type="entry name" value="Anthrone_oxy"/>
    <property type="match status" value="1"/>
</dbReference>
<keyword evidence="3" id="KW-1185">Reference proteome</keyword>
<gene>
    <name evidence="2" type="ORF">LTR36_002560</name>
</gene>